<keyword evidence="9 10" id="KW-0472">Membrane</keyword>
<evidence type="ECO:0000256" key="2">
    <source>
        <dbReference type="ARBA" id="ARBA00006555"/>
    </source>
</evidence>
<evidence type="ECO:0000256" key="10">
    <source>
        <dbReference type="RuleBase" id="RU362123"/>
    </source>
</evidence>
<keyword evidence="7 10" id="KW-0653">Protein transport</keyword>
<keyword evidence="3 10" id="KW-0813">Transport</keyword>
<comment type="function">
    <text evidence="10">Interacts with outer membrane receptor proteins that carry out high-affinity binding and energy dependent uptake into the periplasmic space of specific substrates. It could act to transduce energy from the cytoplasmic membrane to specific energy-requiring processes in the outer membrane, resulting in the release into the periplasm of ligands bound by these outer membrane proteins.</text>
</comment>
<keyword evidence="5 10" id="KW-0997">Cell inner membrane</keyword>
<feature type="compositionally biased region" description="Pro residues" evidence="11">
    <location>
        <begin position="103"/>
        <end position="121"/>
    </location>
</feature>
<evidence type="ECO:0000313" key="13">
    <source>
        <dbReference type="EMBL" id="SEQ17025.1"/>
    </source>
</evidence>
<evidence type="ECO:0000313" key="14">
    <source>
        <dbReference type="Proteomes" id="UP000199233"/>
    </source>
</evidence>
<comment type="similarity">
    <text evidence="2 10">Belongs to the TonB family.</text>
</comment>
<keyword evidence="10" id="KW-0735">Signal-anchor</keyword>
<dbReference type="Gene3D" id="3.30.1150.10">
    <property type="match status" value="1"/>
</dbReference>
<dbReference type="GO" id="GO:0015891">
    <property type="term" value="P:siderophore transport"/>
    <property type="evidence" value="ECO:0007669"/>
    <property type="project" value="InterPro"/>
</dbReference>
<dbReference type="NCBIfam" id="TIGR01352">
    <property type="entry name" value="tonB_Cterm"/>
    <property type="match status" value="1"/>
</dbReference>
<dbReference type="Pfam" id="PF03544">
    <property type="entry name" value="TonB_C"/>
    <property type="match status" value="1"/>
</dbReference>
<evidence type="ECO:0000256" key="4">
    <source>
        <dbReference type="ARBA" id="ARBA00022475"/>
    </source>
</evidence>
<dbReference type="RefSeq" id="WP_218140109.1">
    <property type="nucleotide sequence ID" value="NZ_FOFS01000004.1"/>
</dbReference>
<dbReference type="STRING" id="489703.SAMN04488038_104169"/>
<sequence>MSSFADHDSEDYGWRRRRHLPSPPLTPPLVAIPLSQVRSAQDELAPPRKRKALPLIAAVAVFAHVLLGIYLSQAQDARAKIKKHLVQLEFTQPKPPEPKLQEPPKPPPKPRSETPPPPLPVATPTVSSEPVAAGEPVAAVEPPPPPPAPEPLTAPVGRAGYLNNPAPAYPAMAARMGWEGSVLLKVHVLADGHPDLVEIKQSSGHKVLDDSALNAVKQWSFTPAKRGSTPVDGWVTVPIDFAVSG</sequence>
<dbReference type="GO" id="GO:0030288">
    <property type="term" value="C:outer membrane-bounded periplasmic space"/>
    <property type="evidence" value="ECO:0007669"/>
    <property type="project" value="InterPro"/>
</dbReference>
<dbReference type="Proteomes" id="UP000199233">
    <property type="component" value="Unassembled WGS sequence"/>
</dbReference>
<name>A0A1H9DUA8_9GAMM</name>
<dbReference type="GO" id="GO:0031992">
    <property type="term" value="F:energy transducer activity"/>
    <property type="evidence" value="ECO:0007669"/>
    <property type="project" value="InterPro"/>
</dbReference>
<feature type="compositionally biased region" description="Basic and acidic residues" evidence="11">
    <location>
        <begin position="1"/>
        <end position="14"/>
    </location>
</feature>
<protein>
    <recommendedName>
        <fullName evidence="10">Protein TonB</fullName>
    </recommendedName>
</protein>
<feature type="domain" description="TonB C-terminal" evidence="12">
    <location>
        <begin position="154"/>
        <end position="245"/>
    </location>
</feature>
<evidence type="ECO:0000256" key="5">
    <source>
        <dbReference type="ARBA" id="ARBA00022519"/>
    </source>
</evidence>
<dbReference type="GO" id="GO:0015031">
    <property type="term" value="P:protein transport"/>
    <property type="evidence" value="ECO:0007669"/>
    <property type="project" value="UniProtKB-UniRule"/>
</dbReference>
<keyword evidence="4 10" id="KW-1003">Cell membrane</keyword>
<evidence type="ECO:0000256" key="6">
    <source>
        <dbReference type="ARBA" id="ARBA00022692"/>
    </source>
</evidence>
<dbReference type="GO" id="GO:0098797">
    <property type="term" value="C:plasma membrane protein complex"/>
    <property type="evidence" value="ECO:0007669"/>
    <property type="project" value="TreeGrafter"/>
</dbReference>
<evidence type="ECO:0000259" key="12">
    <source>
        <dbReference type="PROSITE" id="PS52015"/>
    </source>
</evidence>
<evidence type="ECO:0000256" key="3">
    <source>
        <dbReference type="ARBA" id="ARBA00022448"/>
    </source>
</evidence>
<keyword evidence="14" id="KW-1185">Reference proteome</keyword>
<reference evidence="13 14" key="1">
    <citation type="submission" date="2016-10" db="EMBL/GenBank/DDBJ databases">
        <authorList>
            <person name="de Groot N.N."/>
        </authorList>
    </citation>
    <scope>NUCLEOTIDE SEQUENCE [LARGE SCALE GENOMIC DNA]</scope>
    <source>
        <strain evidence="13 14">DSM 25927</strain>
    </source>
</reference>
<keyword evidence="6 10" id="KW-0812">Transmembrane</keyword>
<dbReference type="PROSITE" id="PS52015">
    <property type="entry name" value="TONB_CTD"/>
    <property type="match status" value="1"/>
</dbReference>
<evidence type="ECO:0000256" key="7">
    <source>
        <dbReference type="ARBA" id="ARBA00022927"/>
    </source>
</evidence>
<feature type="region of interest" description="Disordered" evidence="11">
    <location>
        <begin position="90"/>
        <end position="156"/>
    </location>
</feature>
<comment type="subcellular location">
    <subcellularLocation>
        <location evidence="1 10">Cell inner membrane</location>
        <topology evidence="1 10">Single-pass membrane protein</topology>
        <orientation evidence="1 10">Periplasmic side</orientation>
    </subcellularLocation>
</comment>
<dbReference type="GO" id="GO:0055085">
    <property type="term" value="P:transmembrane transport"/>
    <property type="evidence" value="ECO:0007669"/>
    <property type="project" value="InterPro"/>
</dbReference>
<keyword evidence="8 10" id="KW-1133">Transmembrane helix</keyword>
<dbReference type="AlphaFoldDB" id="A0A1H9DUA8"/>
<dbReference type="InterPro" id="IPR037682">
    <property type="entry name" value="TonB_C"/>
</dbReference>
<feature type="transmembrane region" description="Helical" evidence="10">
    <location>
        <begin position="52"/>
        <end position="72"/>
    </location>
</feature>
<dbReference type="SUPFAM" id="SSF74653">
    <property type="entry name" value="TolA/TonB C-terminal domain"/>
    <property type="match status" value="1"/>
</dbReference>
<feature type="compositionally biased region" description="Low complexity" evidence="11">
    <location>
        <begin position="122"/>
        <end position="140"/>
    </location>
</feature>
<feature type="region of interest" description="Disordered" evidence="11">
    <location>
        <begin position="1"/>
        <end position="25"/>
    </location>
</feature>
<feature type="compositionally biased region" description="Pro residues" evidence="11">
    <location>
        <begin position="141"/>
        <end position="152"/>
    </location>
</feature>
<evidence type="ECO:0000256" key="9">
    <source>
        <dbReference type="ARBA" id="ARBA00023136"/>
    </source>
</evidence>
<dbReference type="PANTHER" id="PTHR33446:SF2">
    <property type="entry name" value="PROTEIN TONB"/>
    <property type="match status" value="1"/>
</dbReference>
<organism evidence="13 14">
    <name type="scientific">Solimonas aquatica</name>
    <dbReference type="NCBI Taxonomy" id="489703"/>
    <lineage>
        <taxon>Bacteria</taxon>
        <taxon>Pseudomonadati</taxon>
        <taxon>Pseudomonadota</taxon>
        <taxon>Gammaproteobacteria</taxon>
        <taxon>Nevskiales</taxon>
        <taxon>Nevskiaceae</taxon>
        <taxon>Solimonas</taxon>
    </lineage>
</organism>
<dbReference type="PANTHER" id="PTHR33446">
    <property type="entry name" value="PROTEIN TONB-RELATED"/>
    <property type="match status" value="1"/>
</dbReference>
<dbReference type="PRINTS" id="PR01374">
    <property type="entry name" value="TONBPROTEIN"/>
</dbReference>
<dbReference type="InterPro" id="IPR006260">
    <property type="entry name" value="TonB/TolA_C"/>
</dbReference>
<dbReference type="EMBL" id="FOFS01000004">
    <property type="protein sequence ID" value="SEQ17025.1"/>
    <property type="molecule type" value="Genomic_DNA"/>
</dbReference>
<evidence type="ECO:0000256" key="8">
    <source>
        <dbReference type="ARBA" id="ARBA00022989"/>
    </source>
</evidence>
<proteinExistence type="inferred from homology"/>
<dbReference type="InterPro" id="IPR003538">
    <property type="entry name" value="TonB"/>
</dbReference>
<evidence type="ECO:0000256" key="1">
    <source>
        <dbReference type="ARBA" id="ARBA00004383"/>
    </source>
</evidence>
<accession>A0A1H9DUA8</accession>
<evidence type="ECO:0000256" key="11">
    <source>
        <dbReference type="SAM" id="MobiDB-lite"/>
    </source>
</evidence>
<gene>
    <name evidence="13" type="ORF">SAMN04488038_104169</name>
</gene>
<dbReference type="InterPro" id="IPR051045">
    <property type="entry name" value="TonB-dependent_transducer"/>
</dbReference>